<dbReference type="SUPFAM" id="SSF48239">
    <property type="entry name" value="Terpenoid cyclases/Protein prenyltransferases"/>
    <property type="match status" value="1"/>
</dbReference>
<proteinExistence type="predicted"/>
<dbReference type="Gene3D" id="1.10.600.10">
    <property type="entry name" value="Farnesyl Diphosphate Synthase"/>
    <property type="match status" value="2"/>
</dbReference>
<evidence type="ECO:0000256" key="1">
    <source>
        <dbReference type="ARBA" id="ARBA00022723"/>
    </source>
</evidence>
<dbReference type="SFLD" id="SFLDG01019">
    <property type="entry name" value="Terpene_Cyclase_Like_1_C_Termi"/>
    <property type="match status" value="1"/>
</dbReference>
<accession>A0A5N6PQQ0</accession>
<dbReference type="InterPro" id="IPR008930">
    <property type="entry name" value="Terpenoid_cyclase/PrenylTrfase"/>
</dbReference>
<dbReference type="GO" id="GO:0046246">
    <property type="term" value="P:terpene biosynthetic process"/>
    <property type="evidence" value="ECO:0007669"/>
    <property type="project" value="UniProtKB-ARBA"/>
</dbReference>
<sequence length="695" mass="80566">MATTEANNILQANASSTIEPVRSLANFPPSLWGDRFLSFSLDNSQLEAYAKAMELPKEEVKRFILNPAIDSNKKLSLIYSVYRLGLAYVFSKDIDGELDKLFNQHNSQSYHDADLYTISIHFQVFRLFGYRFSCDVFSKFKDCGLGEFKDDITQDVRGMISFYESAHLSIRGESILDDAFVFTETKLKTMEKTLQGSLEQQVKHVLERPFIRGHPMVEARRYLLDFQEEVSKYESLHMLAKVHFNYLQLLQKEELRIVSKWWKDLDLQVKLPYVRDRVPEIYIWASALFLDPYYSQARIITTKIILFLLVLDDTYDAYATIEELRVITHAINRWDMSAMLQIPDYFKPFYELMLNEYAEFNKQLPPHDTKNAIIVASKKALQNLAMGYHQEAEWRHSGEMPSYEEYMKVGLVTSTHDVICKSALIGMGKIVTQEAVSWYESYPKIIRDVQLVGRLTDDVVSVEFERERGPIVSSVDTYKKSFEVSEDIALEALKNIIENAWKDINDACLKPTEIPMDLLSTVVDIARMTDVAYRYNDGLTFPERLIFLPARALEFLKVLRNHPNENQFVHGTVALSDSSFEFGYRAFAEETKDEREKRFERERGPIVSSVDTYKKSFEVSEDIALEALKNIIENAWKDINDACLKPKEIPMDLLSTVVDIARMTDVAYRYNDGLTFPERSFKKYITLLLFDRVVI</sequence>
<dbReference type="FunFam" id="1.10.600.10:FF:000007">
    <property type="entry name" value="Isoprene synthase, chloroplastic"/>
    <property type="match status" value="1"/>
</dbReference>
<dbReference type="InterPro" id="IPR034741">
    <property type="entry name" value="Terpene_cyclase-like_1_C"/>
</dbReference>
<dbReference type="PANTHER" id="PTHR31225">
    <property type="entry name" value="OS04G0344100 PROTEIN-RELATED"/>
    <property type="match status" value="1"/>
</dbReference>
<keyword evidence="5" id="KW-1185">Reference proteome</keyword>
<dbReference type="SFLD" id="SFLDS00005">
    <property type="entry name" value="Isoprenoid_Synthase_Type_I"/>
    <property type="match status" value="1"/>
</dbReference>
<dbReference type="GO" id="GO:0016102">
    <property type="term" value="P:diterpenoid biosynthetic process"/>
    <property type="evidence" value="ECO:0007669"/>
    <property type="project" value="InterPro"/>
</dbReference>
<evidence type="ECO:0000313" key="4">
    <source>
        <dbReference type="EMBL" id="KAD6795872.1"/>
    </source>
</evidence>
<dbReference type="AlphaFoldDB" id="A0A5N6PQQ0"/>
<dbReference type="Proteomes" id="UP000326396">
    <property type="component" value="Linkage Group LG11"/>
</dbReference>
<dbReference type="InterPro" id="IPR005630">
    <property type="entry name" value="Terpene_synthase_metal-bd"/>
</dbReference>
<dbReference type="InterPro" id="IPR001906">
    <property type="entry name" value="Terpene_synth_N"/>
</dbReference>
<dbReference type="InterPro" id="IPR044814">
    <property type="entry name" value="Terpene_cyclase_plant_C1"/>
</dbReference>
<reference evidence="4 5" key="1">
    <citation type="submission" date="2019-05" db="EMBL/GenBank/DDBJ databases">
        <title>Mikania micrantha, genome provides insights into the molecular mechanism of rapid growth.</title>
        <authorList>
            <person name="Liu B."/>
        </authorList>
    </citation>
    <scope>NUCLEOTIDE SEQUENCE [LARGE SCALE GENOMIC DNA]</scope>
    <source>
        <strain evidence="4">NLD-2019</strain>
        <tissue evidence="4">Leaf</tissue>
    </source>
</reference>
<dbReference type="OrthoDB" id="1877784at2759"/>
<dbReference type="Pfam" id="PF01397">
    <property type="entry name" value="Terpene_synth"/>
    <property type="match status" value="1"/>
</dbReference>
<dbReference type="SUPFAM" id="SSF48576">
    <property type="entry name" value="Terpenoid synthases"/>
    <property type="match status" value="2"/>
</dbReference>
<evidence type="ECO:0000313" key="5">
    <source>
        <dbReference type="Proteomes" id="UP000326396"/>
    </source>
</evidence>
<name>A0A5N6PQQ0_9ASTR</name>
<evidence type="ECO:0000259" key="2">
    <source>
        <dbReference type="Pfam" id="PF01397"/>
    </source>
</evidence>
<dbReference type="EMBL" id="SZYD01000003">
    <property type="protein sequence ID" value="KAD6795872.1"/>
    <property type="molecule type" value="Genomic_DNA"/>
</dbReference>
<dbReference type="GO" id="GO:0010333">
    <property type="term" value="F:terpene synthase activity"/>
    <property type="evidence" value="ECO:0007669"/>
    <property type="project" value="InterPro"/>
</dbReference>
<keyword evidence="1" id="KW-0479">Metal-binding</keyword>
<dbReference type="CDD" id="cd00684">
    <property type="entry name" value="Terpene_cyclase_plant_C1"/>
    <property type="match status" value="1"/>
</dbReference>
<dbReference type="InterPro" id="IPR008949">
    <property type="entry name" value="Isoprenoid_synthase_dom_sf"/>
</dbReference>
<gene>
    <name evidence="4" type="ORF">E3N88_06768</name>
</gene>
<dbReference type="Gene3D" id="1.50.10.130">
    <property type="entry name" value="Terpene synthase, N-terminal domain"/>
    <property type="match status" value="1"/>
</dbReference>
<dbReference type="PANTHER" id="PTHR31225:SF254">
    <property type="entry name" value="LYASE"/>
    <property type="match status" value="1"/>
</dbReference>
<comment type="caution">
    <text evidence="4">The sequence shown here is derived from an EMBL/GenBank/DDBJ whole genome shotgun (WGS) entry which is preliminary data.</text>
</comment>
<feature type="domain" description="Terpene synthase metal-binding" evidence="3">
    <location>
        <begin position="263"/>
        <end position="503"/>
    </location>
</feature>
<organism evidence="4 5">
    <name type="scientific">Mikania micrantha</name>
    <name type="common">bitter vine</name>
    <dbReference type="NCBI Taxonomy" id="192012"/>
    <lineage>
        <taxon>Eukaryota</taxon>
        <taxon>Viridiplantae</taxon>
        <taxon>Streptophyta</taxon>
        <taxon>Embryophyta</taxon>
        <taxon>Tracheophyta</taxon>
        <taxon>Spermatophyta</taxon>
        <taxon>Magnoliopsida</taxon>
        <taxon>eudicotyledons</taxon>
        <taxon>Gunneridae</taxon>
        <taxon>Pentapetalae</taxon>
        <taxon>asterids</taxon>
        <taxon>campanulids</taxon>
        <taxon>Asterales</taxon>
        <taxon>Asteraceae</taxon>
        <taxon>Asteroideae</taxon>
        <taxon>Heliantheae alliance</taxon>
        <taxon>Eupatorieae</taxon>
        <taxon>Mikania</taxon>
    </lineage>
</organism>
<protein>
    <submittedName>
        <fullName evidence="4">Uncharacterized protein</fullName>
    </submittedName>
</protein>
<feature type="domain" description="Terpene synthase N-terminal" evidence="2">
    <location>
        <begin position="31"/>
        <end position="206"/>
    </location>
</feature>
<dbReference type="InterPro" id="IPR036965">
    <property type="entry name" value="Terpene_synth_N_sf"/>
</dbReference>
<dbReference type="Pfam" id="PF03936">
    <property type="entry name" value="Terpene_synth_C"/>
    <property type="match status" value="1"/>
</dbReference>
<evidence type="ECO:0000259" key="3">
    <source>
        <dbReference type="Pfam" id="PF03936"/>
    </source>
</evidence>
<dbReference type="GO" id="GO:0000287">
    <property type="term" value="F:magnesium ion binding"/>
    <property type="evidence" value="ECO:0007669"/>
    <property type="project" value="InterPro"/>
</dbReference>
<dbReference type="InterPro" id="IPR050148">
    <property type="entry name" value="Terpene_synthase-like"/>
</dbReference>